<dbReference type="InterPro" id="IPR001254">
    <property type="entry name" value="Trypsin_dom"/>
</dbReference>
<evidence type="ECO:0000256" key="4">
    <source>
        <dbReference type="ARBA" id="ARBA00023157"/>
    </source>
</evidence>
<dbReference type="OrthoDB" id="6614107at2759"/>
<evidence type="ECO:0000256" key="3">
    <source>
        <dbReference type="ARBA" id="ARBA00022825"/>
    </source>
</evidence>
<name>A0A068F7B9_NILLU</name>
<evidence type="ECO:0000256" key="2">
    <source>
        <dbReference type="ARBA" id="ARBA00022801"/>
    </source>
</evidence>
<accession>A0A068F7B9</accession>
<dbReference type="PANTHER" id="PTHR24276">
    <property type="entry name" value="POLYSERASE-RELATED"/>
    <property type="match status" value="1"/>
</dbReference>
<keyword evidence="1" id="KW-0645">Protease</keyword>
<dbReference type="SMART" id="SM00020">
    <property type="entry name" value="Tryp_SPc"/>
    <property type="match status" value="1"/>
</dbReference>
<dbReference type="EMBL" id="KJ512137">
    <property type="protein sequence ID" value="AID60360.1"/>
    <property type="molecule type" value="mRNA"/>
</dbReference>
<dbReference type="Gene3D" id="2.40.10.10">
    <property type="entry name" value="Trypsin-like serine proteases"/>
    <property type="match status" value="1"/>
</dbReference>
<dbReference type="PANTHER" id="PTHR24276:SF98">
    <property type="entry name" value="FI18310P1-RELATED"/>
    <property type="match status" value="1"/>
</dbReference>
<dbReference type="SUPFAM" id="SSF50494">
    <property type="entry name" value="Trypsin-like serine proteases"/>
    <property type="match status" value="1"/>
</dbReference>
<dbReference type="GO" id="GO:0004252">
    <property type="term" value="F:serine-type endopeptidase activity"/>
    <property type="evidence" value="ECO:0007669"/>
    <property type="project" value="InterPro"/>
</dbReference>
<evidence type="ECO:0000259" key="6">
    <source>
        <dbReference type="PROSITE" id="PS50240"/>
    </source>
</evidence>
<evidence type="ECO:0000313" key="7">
    <source>
        <dbReference type="EMBL" id="AID60360.1"/>
    </source>
</evidence>
<proteinExistence type="evidence at transcript level"/>
<dbReference type="InterPro" id="IPR043504">
    <property type="entry name" value="Peptidase_S1_PA_chymotrypsin"/>
</dbReference>
<keyword evidence="5" id="KW-0732">Signal</keyword>
<reference evidence="7" key="1">
    <citation type="journal article" date="2014" name="BMC Genomics">
        <title>Genomic insights into the serine protease gene family and expression profile analysis in the planthopper, Nilaparvata lugens.</title>
        <authorList>
            <person name="Bao Y.Y."/>
            <person name="Qin X."/>
            <person name="Yu B."/>
            <person name="Chen L.B."/>
            <person name="Wang Z.C."/>
            <person name="Zhang C.X."/>
        </authorList>
    </citation>
    <scope>NUCLEOTIDE SEQUENCE</scope>
</reference>
<protein>
    <submittedName>
        <fullName evidence="7">Trypsin-26</fullName>
    </submittedName>
</protein>
<keyword evidence="3" id="KW-0720">Serine protease</keyword>
<keyword evidence="4" id="KW-1015">Disulfide bond</keyword>
<keyword evidence="2" id="KW-0378">Hydrolase</keyword>
<dbReference type="GO" id="GO:0006508">
    <property type="term" value="P:proteolysis"/>
    <property type="evidence" value="ECO:0007669"/>
    <property type="project" value="UniProtKB-KW"/>
</dbReference>
<feature type="chain" id="PRO_5001650439" evidence="5">
    <location>
        <begin position="21"/>
        <end position="292"/>
    </location>
</feature>
<feature type="signal peptide" evidence="5">
    <location>
        <begin position="1"/>
        <end position="20"/>
    </location>
</feature>
<dbReference type="PROSITE" id="PS50240">
    <property type="entry name" value="TRYPSIN_DOM"/>
    <property type="match status" value="1"/>
</dbReference>
<feature type="domain" description="Peptidase S1" evidence="6">
    <location>
        <begin position="56"/>
        <end position="286"/>
    </location>
</feature>
<dbReference type="AlphaFoldDB" id="A0A068F7B9"/>
<sequence length="292" mass="32678">MKASVYIIFAVIAVLYAAAATEEEEEFGSGDIDEWSWKGYEENEINEGFEDLQSRISGGKNAAITKYPFMASVLVNGTLKGGASILNRKWLITGAFPTTFATEVSQLTVRVGSKSSYAGGKLCQAKRIVRHPKQRGYDYDVALIRLERPLSFSRHIRPIKMADKPPRSNTRVVFTSFGWNDDNTTTATNKDSLQSNGVGVLKETHFKFLEFKDCEPYYFDSLSFTKRCFCTQKSNRTSPESKDFGSPLVYGGKVLGHFSGVPCGKPRPAVFVDITKIKSWIFQTMKKYSSLE</sequence>
<reference evidence="7" key="2">
    <citation type="submission" date="2014-02" db="EMBL/GenBank/DDBJ databases">
        <authorList>
            <person name="Bao Y.-Y."/>
            <person name="Zhang C.-X."/>
        </authorList>
    </citation>
    <scope>NUCLEOTIDE SEQUENCE</scope>
</reference>
<dbReference type="InterPro" id="IPR050430">
    <property type="entry name" value="Peptidase_S1"/>
</dbReference>
<dbReference type="Pfam" id="PF00089">
    <property type="entry name" value="Trypsin"/>
    <property type="match status" value="1"/>
</dbReference>
<evidence type="ECO:0000256" key="5">
    <source>
        <dbReference type="SAM" id="SignalP"/>
    </source>
</evidence>
<dbReference type="InterPro" id="IPR009003">
    <property type="entry name" value="Peptidase_S1_PA"/>
</dbReference>
<organism evidence="7">
    <name type="scientific">Nilaparvata lugens</name>
    <name type="common">Brown planthopper</name>
    <dbReference type="NCBI Taxonomy" id="108931"/>
    <lineage>
        <taxon>Eukaryota</taxon>
        <taxon>Metazoa</taxon>
        <taxon>Ecdysozoa</taxon>
        <taxon>Arthropoda</taxon>
        <taxon>Hexapoda</taxon>
        <taxon>Insecta</taxon>
        <taxon>Pterygota</taxon>
        <taxon>Neoptera</taxon>
        <taxon>Paraneoptera</taxon>
        <taxon>Hemiptera</taxon>
        <taxon>Auchenorrhyncha</taxon>
        <taxon>Fulgoroidea</taxon>
        <taxon>Delphacidae</taxon>
        <taxon>Delphacinae</taxon>
        <taxon>Nilaparvata</taxon>
    </lineage>
</organism>
<evidence type="ECO:0000256" key="1">
    <source>
        <dbReference type="ARBA" id="ARBA00022670"/>
    </source>
</evidence>
<dbReference type="CDD" id="cd00190">
    <property type="entry name" value="Tryp_SPc"/>
    <property type="match status" value="1"/>
</dbReference>